<evidence type="ECO:0000313" key="20">
    <source>
        <dbReference type="EMBL" id="HGU32009.1"/>
    </source>
</evidence>
<dbReference type="Gene3D" id="1.10.287.130">
    <property type="match status" value="1"/>
</dbReference>
<dbReference type="Gene3D" id="3.40.50.2300">
    <property type="match status" value="1"/>
</dbReference>
<gene>
    <name evidence="20" type="ORF">ENS29_04035</name>
</gene>
<evidence type="ECO:0000256" key="12">
    <source>
        <dbReference type="ARBA" id="ARBA00023012"/>
    </source>
</evidence>
<feature type="domain" description="PAS" evidence="18">
    <location>
        <begin position="361"/>
        <end position="415"/>
    </location>
</feature>
<dbReference type="PANTHER" id="PTHR43065">
    <property type="entry name" value="SENSOR HISTIDINE KINASE"/>
    <property type="match status" value="1"/>
</dbReference>
<dbReference type="InterPro" id="IPR011006">
    <property type="entry name" value="CheY-like_superfamily"/>
</dbReference>
<dbReference type="SMART" id="SM00448">
    <property type="entry name" value="REC"/>
    <property type="match status" value="1"/>
</dbReference>
<evidence type="ECO:0000256" key="15">
    <source>
        <dbReference type="SAM" id="Phobius"/>
    </source>
</evidence>
<keyword evidence="5 14" id="KW-0597">Phosphoprotein</keyword>
<proteinExistence type="predicted"/>
<dbReference type="CDD" id="cd00130">
    <property type="entry name" value="PAS"/>
    <property type="match status" value="2"/>
</dbReference>
<dbReference type="InterPro" id="IPR000700">
    <property type="entry name" value="PAS-assoc_C"/>
</dbReference>
<dbReference type="SMART" id="SM00387">
    <property type="entry name" value="HATPase_c"/>
    <property type="match status" value="1"/>
</dbReference>
<dbReference type="NCBIfam" id="TIGR00229">
    <property type="entry name" value="sensory_box"/>
    <property type="match status" value="2"/>
</dbReference>
<evidence type="ECO:0000259" key="17">
    <source>
        <dbReference type="PROSITE" id="PS50110"/>
    </source>
</evidence>
<dbReference type="GO" id="GO:0006355">
    <property type="term" value="P:regulation of DNA-templated transcription"/>
    <property type="evidence" value="ECO:0007669"/>
    <property type="project" value="InterPro"/>
</dbReference>
<comment type="catalytic activity">
    <reaction evidence="1">
        <text>ATP + protein L-histidine = ADP + protein N-phospho-L-histidine.</text>
        <dbReference type="EC" id="2.7.13.3"/>
    </reaction>
</comment>
<dbReference type="Gene3D" id="3.30.565.10">
    <property type="entry name" value="Histidine kinase-like ATPase, C-terminal domain"/>
    <property type="match status" value="1"/>
</dbReference>
<comment type="subcellular location">
    <subcellularLocation>
        <location evidence="2">Cell membrane</location>
        <topology evidence="2">Multi-pass membrane protein</topology>
    </subcellularLocation>
</comment>
<keyword evidence="11 15" id="KW-1133">Transmembrane helix</keyword>
<dbReference type="Pfam" id="PF00072">
    <property type="entry name" value="Response_reg"/>
    <property type="match status" value="1"/>
</dbReference>
<keyword evidence="7 15" id="KW-0812">Transmembrane</keyword>
<dbReference type="Pfam" id="PF02743">
    <property type="entry name" value="dCache_1"/>
    <property type="match status" value="1"/>
</dbReference>
<dbReference type="InterPro" id="IPR035965">
    <property type="entry name" value="PAS-like_dom_sf"/>
</dbReference>
<dbReference type="InterPro" id="IPR001789">
    <property type="entry name" value="Sig_transdc_resp-reg_receiver"/>
</dbReference>
<reference evidence="20" key="1">
    <citation type="journal article" date="2020" name="mSystems">
        <title>Genome- and Community-Level Interaction Insights into Carbon Utilization and Element Cycling Functions of Hydrothermarchaeota in Hydrothermal Sediment.</title>
        <authorList>
            <person name="Zhou Z."/>
            <person name="Liu Y."/>
            <person name="Xu W."/>
            <person name="Pan J."/>
            <person name="Luo Z.H."/>
            <person name="Li M."/>
        </authorList>
    </citation>
    <scope>NUCLEOTIDE SEQUENCE [LARGE SCALE GENOMIC DNA]</scope>
    <source>
        <strain evidence="20">SpSt-477</strain>
    </source>
</reference>
<organism evidence="20">
    <name type="scientific">Desulfatirhabdium butyrativorans</name>
    <dbReference type="NCBI Taxonomy" id="340467"/>
    <lineage>
        <taxon>Bacteria</taxon>
        <taxon>Pseudomonadati</taxon>
        <taxon>Thermodesulfobacteriota</taxon>
        <taxon>Desulfobacteria</taxon>
        <taxon>Desulfobacterales</taxon>
        <taxon>Desulfatirhabdiaceae</taxon>
        <taxon>Desulfatirhabdium</taxon>
    </lineage>
</organism>
<dbReference type="CDD" id="cd00156">
    <property type="entry name" value="REC"/>
    <property type="match status" value="1"/>
</dbReference>
<dbReference type="InterPro" id="IPR033479">
    <property type="entry name" value="dCache_1"/>
</dbReference>
<dbReference type="Gene3D" id="6.10.340.10">
    <property type="match status" value="1"/>
</dbReference>
<evidence type="ECO:0000256" key="2">
    <source>
        <dbReference type="ARBA" id="ARBA00004651"/>
    </source>
</evidence>
<dbReference type="PROSITE" id="PS50110">
    <property type="entry name" value="RESPONSE_REGULATORY"/>
    <property type="match status" value="1"/>
</dbReference>
<dbReference type="SUPFAM" id="SSF52172">
    <property type="entry name" value="CheY-like"/>
    <property type="match status" value="1"/>
</dbReference>
<dbReference type="SUPFAM" id="SSF47384">
    <property type="entry name" value="Homodimeric domain of signal transducing histidine kinase"/>
    <property type="match status" value="1"/>
</dbReference>
<evidence type="ECO:0000256" key="3">
    <source>
        <dbReference type="ARBA" id="ARBA00012438"/>
    </source>
</evidence>
<dbReference type="SMART" id="SM00388">
    <property type="entry name" value="HisKA"/>
    <property type="match status" value="1"/>
</dbReference>
<evidence type="ECO:0000256" key="6">
    <source>
        <dbReference type="ARBA" id="ARBA00022679"/>
    </source>
</evidence>
<dbReference type="CDD" id="cd18773">
    <property type="entry name" value="PDC1_HK_sensor"/>
    <property type="match status" value="1"/>
</dbReference>
<name>A0A7C4RHH9_9BACT</name>
<evidence type="ECO:0000256" key="14">
    <source>
        <dbReference type="PROSITE-ProRule" id="PRU00169"/>
    </source>
</evidence>
<dbReference type="InterPro" id="IPR013767">
    <property type="entry name" value="PAS_fold"/>
</dbReference>
<evidence type="ECO:0000256" key="13">
    <source>
        <dbReference type="ARBA" id="ARBA00023136"/>
    </source>
</evidence>
<dbReference type="Pfam" id="PF00989">
    <property type="entry name" value="PAS"/>
    <property type="match status" value="2"/>
</dbReference>
<feature type="domain" description="PAC" evidence="19">
    <location>
        <begin position="434"/>
        <end position="485"/>
    </location>
</feature>
<accession>A0A7C4RHH9</accession>
<dbReference type="GO" id="GO:0005886">
    <property type="term" value="C:plasma membrane"/>
    <property type="evidence" value="ECO:0007669"/>
    <property type="project" value="UniProtKB-SubCell"/>
</dbReference>
<evidence type="ECO:0000256" key="5">
    <source>
        <dbReference type="ARBA" id="ARBA00022553"/>
    </source>
</evidence>
<feature type="domain" description="Histidine kinase" evidence="16">
    <location>
        <begin position="623"/>
        <end position="844"/>
    </location>
</feature>
<protein>
    <recommendedName>
        <fullName evidence="3">histidine kinase</fullName>
        <ecNumber evidence="3">2.7.13.3</ecNumber>
    </recommendedName>
</protein>
<dbReference type="PROSITE" id="PS50112">
    <property type="entry name" value="PAS"/>
    <property type="match status" value="2"/>
</dbReference>
<dbReference type="CDD" id="cd00082">
    <property type="entry name" value="HisKA"/>
    <property type="match status" value="1"/>
</dbReference>
<evidence type="ECO:0000256" key="1">
    <source>
        <dbReference type="ARBA" id="ARBA00000085"/>
    </source>
</evidence>
<keyword evidence="10" id="KW-0067">ATP-binding</keyword>
<dbReference type="SUPFAM" id="SSF103190">
    <property type="entry name" value="Sensory domain-like"/>
    <property type="match status" value="1"/>
</dbReference>
<dbReference type="CDD" id="cd12912">
    <property type="entry name" value="PDC2_MCP_like"/>
    <property type="match status" value="1"/>
</dbReference>
<dbReference type="InterPro" id="IPR036097">
    <property type="entry name" value="HisK_dim/P_sf"/>
</dbReference>
<dbReference type="InterPro" id="IPR004358">
    <property type="entry name" value="Sig_transdc_His_kin-like_C"/>
</dbReference>
<evidence type="ECO:0000256" key="11">
    <source>
        <dbReference type="ARBA" id="ARBA00022989"/>
    </source>
</evidence>
<evidence type="ECO:0000259" key="16">
    <source>
        <dbReference type="PROSITE" id="PS50109"/>
    </source>
</evidence>
<dbReference type="InterPro" id="IPR036890">
    <property type="entry name" value="HATPase_C_sf"/>
</dbReference>
<dbReference type="PRINTS" id="PR00344">
    <property type="entry name" value="BCTRLSENSOR"/>
</dbReference>
<dbReference type="InterPro" id="IPR000014">
    <property type="entry name" value="PAS"/>
</dbReference>
<dbReference type="PROSITE" id="PS50113">
    <property type="entry name" value="PAC"/>
    <property type="match status" value="2"/>
</dbReference>
<keyword evidence="12" id="KW-0902">Two-component regulatory system</keyword>
<dbReference type="GO" id="GO:0000155">
    <property type="term" value="F:phosphorelay sensor kinase activity"/>
    <property type="evidence" value="ECO:0007669"/>
    <property type="project" value="InterPro"/>
</dbReference>
<keyword evidence="8" id="KW-0547">Nucleotide-binding</keyword>
<evidence type="ECO:0000256" key="7">
    <source>
        <dbReference type="ARBA" id="ARBA00022692"/>
    </source>
</evidence>
<feature type="modified residue" description="4-aspartylphosphate" evidence="14">
    <location>
        <position position="919"/>
    </location>
</feature>
<evidence type="ECO:0000256" key="8">
    <source>
        <dbReference type="ARBA" id="ARBA00022741"/>
    </source>
</evidence>
<sequence>MSRQRSLKHTIVVFSILIGCVPLLLTGAYVVHLFSGTLKQEIEQRNLMAARSLAGEINRLLIDYRSFLEYCADQQVFKPGEPVQHMTNKLNDIKRLFPLFDGITLLDGKGKVVTSSSENVFLIGTDFSGHPFVREAFSKNRIVWSDVYLSSTKGSPTVSIALPYQNGLILADLNLDVLQDTTRKMNTGIGSYAVVLDRTGIIIAHPRKEFVEQRLNVRNLAFVQAGLRGEEGTFDYEFMGEEKIGSVVGIPETGWLSAIVQPRKEAFATVERMKSMLWTVTITVVILMMIVSAWMHQKMMVPLLHLEGIARRISEGEYAFEWLPQRFVEFDALSQAFQAMTQAISDREVHLQESRRAVEKSERQLRLLYNSVSDLVYSHDLEGKILSANKAMSDLLGYDPDTIVGEVITHAMKPEHHPLFHSDYLERFKEMPTQRGTFSCFDRFGNQRYVEYASTLVTDEDGRTYVTGIGRNVTERILSERALRRQDARMRAVLRAMPTPLAAYDTKGRLQFTNPAFTRVFGWTLEELSGKPVPFVPDSEKAITLAKIKELYATGKPGILETRRFTRDGRTVDVLISAALIQDAEGKTEGMVACFLDLTEKKRLEAELLQAQKMEAIGTLAGGIAHDFNNLLMVIQGHVSLMMLDLEADHPMMRRLEDISRNVNQGADLTRQLLGFAKGGKYDVRPIDFNRLIREHDAVFQRTQKGHVILEQLTEGVPSVMADRGQMEQILMNLYINAVQAMPSGGTITVATSRERVDPAKAAALNVRPGTYVCIRVSDTGIGMDEKTRQRIFEPFFTTKEKGRGTGLGLASVYGIVRNHGGFIEVESRPMHGTTFTVYLPATDERSAEDSKPSQRCNGFEKAKACGTLLLVDDEPMVREVGAQLLQHLGYEVIQAGGGKDALERYAAEGDRIDGVILDMIMPGMSGGVVFDQLKEMDPDVRVVLSSGYSIDGEAQAILDRGCRGFLQKPFSLHQLREVLDRVLSD</sequence>
<keyword evidence="6" id="KW-0808">Transferase</keyword>
<dbReference type="InterPro" id="IPR003594">
    <property type="entry name" value="HATPase_dom"/>
</dbReference>
<dbReference type="SMART" id="SM00091">
    <property type="entry name" value="PAS"/>
    <property type="match status" value="2"/>
</dbReference>
<evidence type="ECO:0000256" key="10">
    <source>
        <dbReference type="ARBA" id="ARBA00022840"/>
    </source>
</evidence>
<dbReference type="Pfam" id="PF02518">
    <property type="entry name" value="HATPase_c"/>
    <property type="match status" value="1"/>
</dbReference>
<evidence type="ECO:0000256" key="9">
    <source>
        <dbReference type="ARBA" id="ARBA00022777"/>
    </source>
</evidence>
<evidence type="ECO:0000259" key="19">
    <source>
        <dbReference type="PROSITE" id="PS50113"/>
    </source>
</evidence>
<dbReference type="SUPFAM" id="SSF55874">
    <property type="entry name" value="ATPase domain of HSP90 chaperone/DNA topoisomerase II/histidine kinase"/>
    <property type="match status" value="1"/>
</dbReference>
<dbReference type="PANTHER" id="PTHR43065:SF46">
    <property type="entry name" value="C4-DICARBOXYLATE TRANSPORT SENSOR PROTEIN DCTB"/>
    <property type="match status" value="1"/>
</dbReference>
<feature type="domain" description="Response regulatory" evidence="17">
    <location>
        <begin position="868"/>
        <end position="984"/>
    </location>
</feature>
<dbReference type="PROSITE" id="PS51257">
    <property type="entry name" value="PROKAR_LIPOPROTEIN"/>
    <property type="match status" value="1"/>
</dbReference>
<dbReference type="SUPFAM" id="SSF55785">
    <property type="entry name" value="PYP-like sensor domain (PAS domain)"/>
    <property type="match status" value="2"/>
</dbReference>
<dbReference type="InterPro" id="IPR005467">
    <property type="entry name" value="His_kinase_dom"/>
</dbReference>
<dbReference type="InterPro" id="IPR003661">
    <property type="entry name" value="HisK_dim/P_dom"/>
</dbReference>
<evidence type="ECO:0000259" key="18">
    <source>
        <dbReference type="PROSITE" id="PS50112"/>
    </source>
</evidence>
<feature type="domain" description="PAC" evidence="19">
    <location>
        <begin position="558"/>
        <end position="610"/>
    </location>
</feature>
<keyword evidence="13 15" id="KW-0472">Membrane</keyword>
<keyword evidence="9" id="KW-0418">Kinase</keyword>
<evidence type="ECO:0000256" key="4">
    <source>
        <dbReference type="ARBA" id="ARBA00022475"/>
    </source>
</evidence>
<dbReference type="PROSITE" id="PS50109">
    <property type="entry name" value="HIS_KIN"/>
    <property type="match status" value="1"/>
</dbReference>
<dbReference type="AlphaFoldDB" id="A0A7C4RHH9"/>
<keyword evidence="4" id="KW-1003">Cell membrane</keyword>
<dbReference type="Gene3D" id="3.30.450.20">
    <property type="entry name" value="PAS domain"/>
    <property type="match status" value="4"/>
</dbReference>
<feature type="domain" description="PAS" evidence="18">
    <location>
        <begin position="486"/>
        <end position="531"/>
    </location>
</feature>
<dbReference type="InterPro" id="IPR029151">
    <property type="entry name" value="Sensor-like_sf"/>
</dbReference>
<dbReference type="InterPro" id="IPR001610">
    <property type="entry name" value="PAC"/>
</dbReference>
<dbReference type="EC" id="2.7.13.3" evidence="3"/>
<feature type="transmembrane region" description="Helical" evidence="15">
    <location>
        <begin position="12"/>
        <end position="34"/>
    </location>
</feature>
<feature type="transmembrane region" description="Helical" evidence="15">
    <location>
        <begin position="276"/>
        <end position="295"/>
    </location>
</feature>
<dbReference type="EMBL" id="DSUH01000086">
    <property type="protein sequence ID" value="HGU32009.1"/>
    <property type="molecule type" value="Genomic_DNA"/>
</dbReference>
<dbReference type="GO" id="GO:0005524">
    <property type="term" value="F:ATP binding"/>
    <property type="evidence" value="ECO:0007669"/>
    <property type="project" value="UniProtKB-KW"/>
</dbReference>
<comment type="caution">
    <text evidence="20">The sequence shown here is derived from an EMBL/GenBank/DDBJ whole genome shotgun (WGS) entry which is preliminary data.</text>
</comment>
<dbReference type="SMART" id="SM00086">
    <property type="entry name" value="PAC"/>
    <property type="match status" value="2"/>
</dbReference>